<evidence type="ECO:0000256" key="5">
    <source>
        <dbReference type="ARBA" id="ARBA00023026"/>
    </source>
</evidence>
<keyword evidence="5" id="KW-0843">Virulence</keyword>
<evidence type="ECO:0000256" key="7">
    <source>
        <dbReference type="ARBA" id="ARBA00023295"/>
    </source>
</evidence>
<evidence type="ECO:0000313" key="14">
    <source>
        <dbReference type="EMBL" id="KAJ7627354.1"/>
    </source>
</evidence>
<dbReference type="GO" id="GO:0000272">
    <property type="term" value="P:polysaccharide catabolic process"/>
    <property type="evidence" value="ECO:0007669"/>
    <property type="project" value="UniProtKB-KW"/>
</dbReference>
<dbReference type="InterPro" id="IPR001579">
    <property type="entry name" value="Glyco_hydro_18_chit_AS"/>
</dbReference>
<feature type="domain" description="LysM" evidence="12">
    <location>
        <begin position="366"/>
        <end position="412"/>
    </location>
</feature>
<evidence type="ECO:0000256" key="2">
    <source>
        <dbReference type="ARBA" id="ARBA00022669"/>
    </source>
</evidence>
<dbReference type="Proteomes" id="UP001221142">
    <property type="component" value="Unassembled WGS sequence"/>
</dbReference>
<dbReference type="GO" id="GO:0008843">
    <property type="term" value="F:endochitinase activity"/>
    <property type="evidence" value="ECO:0007669"/>
    <property type="project" value="UniProtKB-EC"/>
</dbReference>
<evidence type="ECO:0000256" key="3">
    <source>
        <dbReference type="ARBA" id="ARBA00022801"/>
    </source>
</evidence>
<dbReference type="InterPro" id="IPR052210">
    <property type="entry name" value="LysM1-like"/>
</dbReference>
<dbReference type="EMBL" id="JARKIF010000011">
    <property type="protein sequence ID" value="KAJ7627354.1"/>
    <property type="molecule type" value="Genomic_DNA"/>
</dbReference>
<keyword evidence="15" id="KW-1185">Reference proteome</keyword>
<comment type="caution">
    <text evidence="14">The sequence shown here is derived from an EMBL/GenBank/DDBJ whole genome shotgun (WGS) entry which is preliminary data.</text>
</comment>
<gene>
    <name evidence="14" type="ORF">FB45DRAFT_1029702</name>
</gene>
<evidence type="ECO:0000256" key="9">
    <source>
        <dbReference type="RuleBase" id="RU000489"/>
    </source>
</evidence>
<dbReference type="SUPFAM" id="SSF54106">
    <property type="entry name" value="LysM domain"/>
    <property type="match status" value="4"/>
</dbReference>
<sequence>MTKVATSFEFFAIALALAFCASQVLAYDPTCSDNLAVYWGQNSYGVTHRTDLANWQQTISTYCQDTTIDAIPIAFVDVYFSTGGLPQLDLSNICGTGSGVFPGTNLANCQFLAAGIEACQAQGTAETDGTGTAFANTIWDLFLGGSSSTRPFGNVVLDGVDLDIEIGDPTGYAAFVNQIRALSAGASKQYFVTAAPQCPFPDVHIGGALNAASFDADWDYSQWDTWAKTVSPNPNVRVFIGAPASPTAGAGYVDAATLGALAVSTREQFSSFGGIMLWDASQAFVNGRYDQQIKSLISNNCAGGGGTPPPPSSCAQTYTVVSGDTCASVESKTGISDATLRSLNPSINTGCTNLAVGQVLCVEAGSTYTVVINDTCSAIESKTGISDATLRSLNPSINAGCTNLAVGQFLCVEATTSTGTCTETYTVVSGDSCSSIESKEGVSDAQLHTLNPTINSACTNLSVGQTLCLAQSSCSQMYTVVSGDTCGAIESKFGISDATLRSLNPSINSGCTNLSVGQQLCV</sequence>
<dbReference type="InterPro" id="IPR018392">
    <property type="entry name" value="LysM"/>
</dbReference>
<dbReference type="Gene3D" id="3.20.20.80">
    <property type="entry name" value="Glycosidases"/>
    <property type="match status" value="1"/>
</dbReference>
<accession>A0AAD7BQG3</accession>
<feature type="domain" description="GH18" evidence="13">
    <location>
        <begin position="33"/>
        <end position="300"/>
    </location>
</feature>
<feature type="domain" description="LysM" evidence="12">
    <location>
        <begin position="423"/>
        <end position="469"/>
    </location>
</feature>
<dbReference type="Gene3D" id="3.10.350.10">
    <property type="entry name" value="LysM domain"/>
    <property type="match status" value="4"/>
</dbReference>
<feature type="chain" id="PRO_5041908397" evidence="11">
    <location>
        <begin position="27"/>
        <end position="522"/>
    </location>
</feature>
<proteinExistence type="inferred from homology"/>
<dbReference type="PANTHER" id="PTHR34997">
    <property type="entry name" value="AM15"/>
    <property type="match status" value="1"/>
</dbReference>
<dbReference type="InterPro" id="IPR001223">
    <property type="entry name" value="Glyco_hydro18_cat"/>
</dbReference>
<evidence type="ECO:0000256" key="10">
    <source>
        <dbReference type="RuleBase" id="RU004453"/>
    </source>
</evidence>
<dbReference type="CDD" id="cd00118">
    <property type="entry name" value="LysM"/>
    <property type="match status" value="4"/>
</dbReference>
<keyword evidence="11" id="KW-0732">Signal</keyword>
<dbReference type="SUPFAM" id="SSF51445">
    <property type="entry name" value="(Trans)glycosidases"/>
    <property type="match status" value="1"/>
</dbReference>
<feature type="domain" description="LysM" evidence="12">
    <location>
        <begin position="316"/>
        <end position="362"/>
    </location>
</feature>
<evidence type="ECO:0000256" key="8">
    <source>
        <dbReference type="ARBA" id="ARBA00023326"/>
    </source>
</evidence>
<dbReference type="GO" id="GO:0008061">
    <property type="term" value="F:chitin binding"/>
    <property type="evidence" value="ECO:0007669"/>
    <property type="project" value="UniProtKB-KW"/>
</dbReference>
<dbReference type="GO" id="GO:0006032">
    <property type="term" value="P:chitin catabolic process"/>
    <property type="evidence" value="ECO:0007669"/>
    <property type="project" value="UniProtKB-KW"/>
</dbReference>
<dbReference type="PROSITE" id="PS51782">
    <property type="entry name" value="LYSM"/>
    <property type="match status" value="4"/>
</dbReference>
<dbReference type="InterPro" id="IPR036779">
    <property type="entry name" value="LysM_dom_sf"/>
</dbReference>
<dbReference type="PROSITE" id="PS01095">
    <property type="entry name" value="GH18_1"/>
    <property type="match status" value="1"/>
</dbReference>
<dbReference type="PANTHER" id="PTHR34997:SF1">
    <property type="entry name" value="PEPTIDOGLYCAN-BINDING LYSIN DOMAIN"/>
    <property type="match status" value="1"/>
</dbReference>
<keyword evidence="6" id="KW-0119">Carbohydrate metabolism</keyword>
<evidence type="ECO:0000259" key="12">
    <source>
        <dbReference type="PROSITE" id="PS51782"/>
    </source>
</evidence>
<evidence type="ECO:0000256" key="1">
    <source>
        <dbReference type="ARBA" id="ARBA00000822"/>
    </source>
</evidence>
<dbReference type="Pfam" id="PF00704">
    <property type="entry name" value="Glyco_hydro_18"/>
    <property type="match status" value="1"/>
</dbReference>
<protein>
    <submittedName>
        <fullName evidence="14">Glycoside hydrolase superfamily</fullName>
    </submittedName>
</protein>
<evidence type="ECO:0000256" key="6">
    <source>
        <dbReference type="ARBA" id="ARBA00023277"/>
    </source>
</evidence>
<evidence type="ECO:0000256" key="4">
    <source>
        <dbReference type="ARBA" id="ARBA00023024"/>
    </source>
</evidence>
<name>A0AAD7BQG3_9AGAR</name>
<keyword evidence="3 9" id="KW-0378">Hydrolase</keyword>
<comment type="similarity">
    <text evidence="10">Belongs to the glycosyl hydrolase 18 family.</text>
</comment>
<organism evidence="14 15">
    <name type="scientific">Roridomyces roridus</name>
    <dbReference type="NCBI Taxonomy" id="1738132"/>
    <lineage>
        <taxon>Eukaryota</taxon>
        <taxon>Fungi</taxon>
        <taxon>Dikarya</taxon>
        <taxon>Basidiomycota</taxon>
        <taxon>Agaricomycotina</taxon>
        <taxon>Agaricomycetes</taxon>
        <taxon>Agaricomycetidae</taxon>
        <taxon>Agaricales</taxon>
        <taxon>Marasmiineae</taxon>
        <taxon>Mycenaceae</taxon>
        <taxon>Roridomyces</taxon>
    </lineage>
</organism>
<feature type="signal peptide" evidence="11">
    <location>
        <begin position="1"/>
        <end position="26"/>
    </location>
</feature>
<keyword evidence="4" id="KW-0146">Chitin degradation</keyword>
<dbReference type="InterPro" id="IPR017853">
    <property type="entry name" value="GH"/>
</dbReference>
<dbReference type="SMART" id="SM00257">
    <property type="entry name" value="LysM"/>
    <property type="match status" value="4"/>
</dbReference>
<dbReference type="Pfam" id="PF01476">
    <property type="entry name" value="LysM"/>
    <property type="match status" value="4"/>
</dbReference>
<feature type="domain" description="LysM" evidence="12">
    <location>
        <begin position="476"/>
        <end position="522"/>
    </location>
</feature>
<evidence type="ECO:0000313" key="15">
    <source>
        <dbReference type="Proteomes" id="UP001221142"/>
    </source>
</evidence>
<keyword evidence="2" id="KW-0147">Chitin-binding</keyword>
<evidence type="ECO:0000259" key="13">
    <source>
        <dbReference type="PROSITE" id="PS51910"/>
    </source>
</evidence>
<dbReference type="PROSITE" id="PS51910">
    <property type="entry name" value="GH18_2"/>
    <property type="match status" value="1"/>
</dbReference>
<keyword evidence="8" id="KW-0624">Polysaccharide degradation</keyword>
<keyword evidence="7 9" id="KW-0326">Glycosidase</keyword>
<reference evidence="14" key="1">
    <citation type="submission" date="2023-03" db="EMBL/GenBank/DDBJ databases">
        <title>Massive genome expansion in bonnet fungi (Mycena s.s.) driven by repeated elements and novel gene families across ecological guilds.</title>
        <authorList>
            <consortium name="Lawrence Berkeley National Laboratory"/>
            <person name="Harder C.B."/>
            <person name="Miyauchi S."/>
            <person name="Viragh M."/>
            <person name="Kuo A."/>
            <person name="Thoen E."/>
            <person name="Andreopoulos B."/>
            <person name="Lu D."/>
            <person name="Skrede I."/>
            <person name="Drula E."/>
            <person name="Henrissat B."/>
            <person name="Morin E."/>
            <person name="Kohler A."/>
            <person name="Barry K."/>
            <person name="LaButti K."/>
            <person name="Morin E."/>
            <person name="Salamov A."/>
            <person name="Lipzen A."/>
            <person name="Mereny Z."/>
            <person name="Hegedus B."/>
            <person name="Baldrian P."/>
            <person name="Stursova M."/>
            <person name="Weitz H."/>
            <person name="Taylor A."/>
            <person name="Grigoriev I.V."/>
            <person name="Nagy L.G."/>
            <person name="Martin F."/>
            <person name="Kauserud H."/>
        </authorList>
    </citation>
    <scope>NUCLEOTIDE SEQUENCE</scope>
    <source>
        <strain evidence="14">9284</strain>
    </source>
</reference>
<comment type="catalytic activity">
    <reaction evidence="1">
        <text>Random endo-hydrolysis of N-acetyl-beta-D-glucosaminide (1-&gt;4)-beta-linkages in chitin and chitodextrins.</text>
        <dbReference type="EC" id="3.2.1.14"/>
    </reaction>
</comment>
<evidence type="ECO:0000256" key="11">
    <source>
        <dbReference type="SAM" id="SignalP"/>
    </source>
</evidence>
<dbReference type="AlphaFoldDB" id="A0AAD7BQG3"/>